<name>A0ABP0U2L8_9BRYO</name>
<keyword evidence="2" id="KW-1185">Reference proteome</keyword>
<proteinExistence type="predicted"/>
<protein>
    <submittedName>
        <fullName evidence="1">Uncharacterized protein</fullName>
    </submittedName>
</protein>
<accession>A0ABP0U2L8</accession>
<evidence type="ECO:0000313" key="2">
    <source>
        <dbReference type="Proteomes" id="UP001497512"/>
    </source>
</evidence>
<organism evidence="1 2">
    <name type="scientific">Sphagnum troendelagicum</name>
    <dbReference type="NCBI Taxonomy" id="128251"/>
    <lineage>
        <taxon>Eukaryota</taxon>
        <taxon>Viridiplantae</taxon>
        <taxon>Streptophyta</taxon>
        <taxon>Embryophyta</taxon>
        <taxon>Bryophyta</taxon>
        <taxon>Sphagnophytina</taxon>
        <taxon>Sphagnopsida</taxon>
        <taxon>Sphagnales</taxon>
        <taxon>Sphagnaceae</taxon>
        <taxon>Sphagnum</taxon>
    </lineage>
</organism>
<evidence type="ECO:0000313" key="1">
    <source>
        <dbReference type="EMBL" id="CAK9211475.1"/>
    </source>
</evidence>
<reference evidence="1" key="1">
    <citation type="submission" date="2024-02" db="EMBL/GenBank/DDBJ databases">
        <authorList>
            <consortium name="ELIXIR-Norway"/>
            <consortium name="Elixir Norway"/>
        </authorList>
    </citation>
    <scope>NUCLEOTIDE SEQUENCE</scope>
</reference>
<dbReference type="EMBL" id="OZ019910">
    <property type="protein sequence ID" value="CAK9211475.1"/>
    <property type="molecule type" value="Genomic_DNA"/>
</dbReference>
<sequence>MTRYYDRQQQLELVLAAQELSEFGEHELGHTESGEEETCEMDTRSIDIWKDATCLGLLKRGILLDTVDLEENKRVRKG</sequence>
<gene>
    <name evidence="1" type="ORF">CSSPTR1EN2_LOCUS10705</name>
</gene>
<dbReference type="Proteomes" id="UP001497512">
    <property type="component" value="Chromosome 18"/>
</dbReference>